<keyword evidence="3" id="KW-0472">Membrane</keyword>
<dbReference type="GO" id="GO:0099078">
    <property type="term" value="C:BORC complex"/>
    <property type="evidence" value="ECO:0007669"/>
    <property type="project" value="TreeGrafter"/>
</dbReference>
<evidence type="ECO:0000256" key="1">
    <source>
        <dbReference type="ARBA" id="ARBA00004656"/>
    </source>
</evidence>
<protein>
    <submittedName>
        <fullName evidence="6">BLOC-1-related complex subunit 8-like isoform X1</fullName>
    </submittedName>
</protein>
<accession>A0A9W3B890</accession>
<name>A0A9W3B890_BIOGL</name>
<dbReference type="InterPro" id="IPR019320">
    <property type="entry name" value="BORCS8"/>
</dbReference>
<keyword evidence="5" id="KW-1185">Reference proteome</keyword>
<dbReference type="OrthoDB" id="10044187at2759"/>
<proteinExistence type="inferred from homology"/>
<dbReference type="AlphaFoldDB" id="A0A9W3B890"/>
<dbReference type="Proteomes" id="UP001165740">
    <property type="component" value="Chromosome 1"/>
</dbReference>
<evidence type="ECO:0000313" key="5">
    <source>
        <dbReference type="Proteomes" id="UP001165740"/>
    </source>
</evidence>
<dbReference type="GeneID" id="106060014"/>
<comment type="similarity">
    <text evidence="2">Belongs to the BORCS8 family.</text>
</comment>
<dbReference type="Pfam" id="PF10167">
    <property type="entry name" value="BORCS8"/>
    <property type="match status" value="1"/>
</dbReference>
<gene>
    <name evidence="6" type="primary">LOC106060014</name>
</gene>
<organism evidence="5 6">
    <name type="scientific">Biomphalaria glabrata</name>
    <name type="common">Bloodfluke planorb</name>
    <name type="synonym">Freshwater snail</name>
    <dbReference type="NCBI Taxonomy" id="6526"/>
    <lineage>
        <taxon>Eukaryota</taxon>
        <taxon>Metazoa</taxon>
        <taxon>Spiralia</taxon>
        <taxon>Lophotrochozoa</taxon>
        <taxon>Mollusca</taxon>
        <taxon>Gastropoda</taxon>
        <taxon>Heterobranchia</taxon>
        <taxon>Euthyneura</taxon>
        <taxon>Panpulmonata</taxon>
        <taxon>Hygrophila</taxon>
        <taxon>Lymnaeoidea</taxon>
        <taxon>Planorbidae</taxon>
        <taxon>Biomphalaria</taxon>
    </lineage>
</organism>
<evidence type="ECO:0000256" key="3">
    <source>
        <dbReference type="ARBA" id="ARBA00023136"/>
    </source>
</evidence>
<reference evidence="6" key="1">
    <citation type="submission" date="2025-08" db="UniProtKB">
        <authorList>
            <consortium name="RefSeq"/>
        </authorList>
    </citation>
    <scope>IDENTIFICATION</scope>
</reference>
<comment type="subcellular location">
    <subcellularLocation>
        <location evidence="1">Lysosome membrane</location>
    </subcellularLocation>
</comment>
<evidence type="ECO:0000256" key="4">
    <source>
        <dbReference type="ARBA" id="ARBA00023228"/>
    </source>
</evidence>
<keyword evidence="4" id="KW-0458">Lysosome</keyword>
<dbReference type="PANTHER" id="PTHR21146:SF0">
    <property type="entry name" value="BLOC-1-RELATED COMPLEX SUBUNIT 8"/>
    <property type="match status" value="1"/>
</dbReference>
<dbReference type="GO" id="GO:0005765">
    <property type="term" value="C:lysosomal membrane"/>
    <property type="evidence" value="ECO:0007669"/>
    <property type="project" value="UniProtKB-SubCell"/>
</dbReference>
<evidence type="ECO:0000256" key="2">
    <source>
        <dbReference type="ARBA" id="ARBA00010463"/>
    </source>
</evidence>
<dbReference type="PANTHER" id="PTHR21146">
    <property type="entry name" value="MEF2B PROTEIN"/>
    <property type="match status" value="1"/>
</dbReference>
<evidence type="ECO:0000313" key="6">
    <source>
        <dbReference type="RefSeq" id="XP_055895769.1"/>
    </source>
</evidence>
<sequence>MILHSVINTHMLKVMVPIMFEKSECPNVGNDSLYTRMSAQPFYKENQTDPELEHKVKKFADKLSETVNIIANEPSLAFFRIQEHVRKTLPQLVDQKHEVEDIQAKVQGSCFDAEYATNAVKGMLSSAIHFQNIQDLLKNAMFMKQQISYADKRKIVKHSPNGASTQQLEKSGDRHLQADHQLLPENIPKQLVEDSQENEEVEQYMSLGVNKL</sequence>
<dbReference type="RefSeq" id="XP_055895769.1">
    <property type="nucleotide sequence ID" value="XM_056039794.1"/>
</dbReference>